<evidence type="ECO:0000256" key="1">
    <source>
        <dbReference type="ARBA" id="ARBA00022723"/>
    </source>
</evidence>
<dbReference type="AlphaFoldDB" id="A0A1Y1ICL3"/>
<accession>A0A1Y1ICL3</accession>
<dbReference type="SUPFAM" id="SSF144232">
    <property type="entry name" value="HIT/MYND zinc finger-like"/>
    <property type="match status" value="1"/>
</dbReference>
<keyword evidence="2 4" id="KW-0863">Zinc-finger</keyword>
<keyword evidence="3" id="KW-0862">Zinc</keyword>
<sequence>MPATRPLGCTFFPRLIQELAIYQQGYVVKKLVTQALGQSSLSGSETSENANSASSCAVAGSRTELAHASLSLLVSLSSSKAFALFCQDYEGVSEKLLCCFVENLKLSKRPTVEEDASNTAKYIAQHLPAACLDGLILHARASEMFRQLIRAHKKVLPAVLSLFEDDTIKHLSDEGISQLRQGVTSLVMALAFAKDSQEWMIEQGYIRLLASIQSREGFDASSASDLVKYLKEVKSLKFSRCGRCTAAYYCSKDHQKLHWPTHKKHCFNKGKKQP</sequence>
<organism evidence="6 7">
    <name type="scientific">Klebsormidium nitens</name>
    <name type="common">Green alga</name>
    <name type="synonym">Ulothrix nitens</name>
    <dbReference type="NCBI Taxonomy" id="105231"/>
    <lineage>
        <taxon>Eukaryota</taxon>
        <taxon>Viridiplantae</taxon>
        <taxon>Streptophyta</taxon>
        <taxon>Klebsormidiophyceae</taxon>
        <taxon>Klebsormidiales</taxon>
        <taxon>Klebsormidiaceae</taxon>
        <taxon>Klebsormidium</taxon>
    </lineage>
</organism>
<reference evidence="6 7" key="1">
    <citation type="journal article" date="2014" name="Nat. Commun.">
        <title>Klebsormidium flaccidum genome reveals primary factors for plant terrestrial adaptation.</title>
        <authorList>
            <person name="Hori K."/>
            <person name="Maruyama F."/>
            <person name="Fujisawa T."/>
            <person name="Togashi T."/>
            <person name="Yamamoto N."/>
            <person name="Seo M."/>
            <person name="Sato S."/>
            <person name="Yamada T."/>
            <person name="Mori H."/>
            <person name="Tajima N."/>
            <person name="Moriyama T."/>
            <person name="Ikeuchi M."/>
            <person name="Watanabe M."/>
            <person name="Wada H."/>
            <person name="Kobayashi K."/>
            <person name="Saito M."/>
            <person name="Masuda T."/>
            <person name="Sasaki-Sekimoto Y."/>
            <person name="Mashiguchi K."/>
            <person name="Awai K."/>
            <person name="Shimojima M."/>
            <person name="Masuda S."/>
            <person name="Iwai M."/>
            <person name="Nobusawa T."/>
            <person name="Narise T."/>
            <person name="Kondo S."/>
            <person name="Saito H."/>
            <person name="Sato R."/>
            <person name="Murakawa M."/>
            <person name="Ihara Y."/>
            <person name="Oshima-Yamada Y."/>
            <person name="Ohtaka K."/>
            <person name="Satoh M."/>
            <person name="Sonobe K."/>
            <person name="Ishii M."/>
            <person name="Ohtani R."/>
            <person name="Kanamori-Sato M."/>
            <person name="Honoki R."/>
            <person name="Miyazaki D."/>
            <person name="Mochizuki H."/>
            <person name="Umetsu J."/>
            <person name="Higashi K."/>
            <person name="Shibata D."/>
            <person name="Kamiya Y."/>
            <person name="Sato N."/>
            <person name="Nakamura Y."/>
            <person name="Tabata S."/>
            <person name="Ida S."/>
            <person name="Kurokawa K."/>
            <person name="Ohta H."/>
        </authorList>
    </citation>
    <scope>NUCLEOTIDE SEQUENCE [LARGE SCALE GENOMIC DNA]</scope>
    <source>
        <strain evidence="6 7">NIES-2285</strain>
    </source>
</reference>
<gene>
    <name evidence="6" type="ORF">KFL_002910050</name>
</gene>
<dbReference type="OrthoDB" id="5231159at2759"/>
<proteinExistence type="predicted"/>
<dbReference type="GO" id="GO:0008270">
    <property type="term" value="F:zinc ion binding"/>
    <property type="evidence" value="ECO:0007669"/>
    <property type="project" value="UniProtKB-KW"/>
</dbReference>
<dbReference type="Gene3D" id="6.10.140.2220">
    <property type="match status" value="1"/>
</dbReference>
<evidence type="ECO:0000256" key="2">
    <source>
        <dbReference type="ARBA" id="ARBA00022771"/>
    </source>
</evidence>
<evidence type="ECO:0000256" key="4">
    <source>
        <dbReference type="PROSITE-ProRule" id="PRU00134"/>
    </source>
</evidence>
<dbReference type="Proteomes" id="UP000054558">
    <property type="component" value="Unassembled WGS sequence"/>
</dbReference>
<feature type="domain" description="MYND-type" evidence="5">
    <location>
        <begin position="240"/>
        <end position="266"/>
    </location>
</feature>
<evidence type="ECO:0000256" key="3">
    <source>
        <dbReference type="ARBA" id="ARBA00022833"/>
    </source>
</evidence>
<protein>
    <recommendedName>
        <fullName evidence="5">MYND-type domain-containing protein</fullName>
    </recommendedName>
</protein>
<keyword evidence="1" id="KW-0479">Metal-binding</keyword>
<name>A0A1Y1ICL3_KLENI</name>
<dbReference type="Pfam" id="PF01753">
    <property type="entry name" value="zf-MYND"/>
    <property type="match status" value="1"/>
</dbReference>
<evidence type="ECO:0000313" key="6">
    <source>
        <dbReference type="EMBL" id="GAQ86467.1"/>
    </source>
</evidence>
<dbReference type="InterPro" id="IPR002893">
    <property type="entry name" value="Znf_MYND"/>
</dbReference>
<evidence type="ECO:0000313" key="7">
    <source>
        <dbReference type="Proteomes" id="UP000054558"/>
    </source>
</evidence>
<dbReference type="PROSITE" id="PS50865">
    <property type="entry name" value="ZF_MYND_2"/>
    <property type="match status" value="1"/>
</dbReference>
<keyword evidence="7" id="KW-1185">Reference proteome</keyword>
<dbReference type="EMBL" id="DF237240">
    <property type="protein sequence ID" value="GAQ86467.1"/>
    <property type="molecule type" value="Genomic_DNA"/>
</dbReference>
<evidence type="ECO:0000259" key="5">
    <source>
        <dbReference type="PROSITE" id="PS50865"/>
    </source>
</evidence>